<feature type="compositionally biased region" description="Low complexity" evidence="1">
    <location>
        <begin position="35"/>
        <end position="47"/>
    </location>
</feature>
<dbReference type="Proteomes" id="UP001396334">
    <property type="component" value="Unassembled WGS sequence"/>
</dbReference>
<name>A0ABR2TJ18_9ROSI</name>
<keyword evidence="3" id="KW-1185">Reference proteome</keyword>
<gene>
    <name evidence="2" type="ORF">V6N11_022394</name>
</gene>
<comment type="caution">
    <text evidence="2">The sequence shown here is derived from an EMBL/GenBank/DDBJ whole genome shotgun (WGS) entry which is preliminary data.</text>
</comment>
<reference evidence="2 3" key="1">
    <citation type="journal article" date="2024" name="G3 (Bethesda)">
        <title>Genome assembly of Hibiscus sabdariffa L. provides insights into metabolisms of medicinal natural products.</title>
        <authorList>
            <person name="Kim T."/>
        </authorList>
    </citation>
    <scope>NUCLEOTIDE SEQUENCE [LARGE SCALE GENOMIC DNA]</scope>
    <source>
        <strain evidence="2">TK-2024</strain>
        <tissue evidence="2">Old leaves</tissue>
    </source>
</reference>
<evidence type="ECO:0000256" key="1">
    <source>
        <dbReference type="SAM" id="MobiDB-lite"/>
    </source>
</evidence>
<protein>
    <submittedName>
        <fullName evidence="2">Uncharacterized protein</fullName>
    </submittedName>
</protein>
<evidence type="ECO:0000313" key="2">
    <source>
        <dbReference type="EMBL" id="KAK9037483.1"/>
    </source>
</evidence>
<organism evidence="2 3">
    <name type="scientific">Hibiscus sabdariffa</name>
    <name type="common">roselle</name>
    <dbReference type="NCBI Taxonomy" id="183260"/>
    <lineage>
        <taxon>Eukaryota</taxon>
        <taxon>Viridiplantae</taxon>
        <taxon>Streptophyta</taxon>
        <taxon>Embryophyta</taxon>
        <taxon>Tracheophyta</taxon>
        <taxon>Spermatophyta</taxon>
        <taxon>Magnoliopsida</taxon>
        <taxon>eudicotyledons</taxon>
        <taxon>Gunneridae</taxon>
        <taxon>Pentapetalae</taxon>
        <taxon>rosids</taxon>
        <taxon>malvids</taxon>
        <taxon>Malvales</taxon>
        <taxon>Malvaceae</taxon>
        <taxon>Malvoideae</taxon>
        <taxon>Hibiscus</taxon>
    </lineage>
</organism>
<evidence type="ECO:0000313" key="3">
    <source>
        <dbReference type="Proteomes" id="UP001396334"/>
    </source>
</evidence>
<dbReference type="EMBL" id="JBBPBN010000005">
    <property type="protein sequence ID" value="KAK9037483.1"/>
    <property type="molecule type" value="Genomic_DNA"/>
</dbReference>
<proteinExistence type="predicted"/>
<feature type="region of interest" description="Disordered" evidence="1">
    <location>
        <begin position="31"/>
        <end position="64"/>
    </location>
</feature>
<accession>A0ABR2TJ18</accession>
<sequence length="233" mass="25042">MSKASLASSASSSEVQSEFYSAPLLAESLSDPMFTSPSAVPTSSVSPIRDCVSSGQQPKIPDPQIVDIPINSQIEEILSEIEAPTFTEPGQVPIVNPEQSTDIESFDTRQHDNDFSTIILPSVDRRLDAAAIGNVSPTVTESGQDPVNSVEQSTDLESCDTRHHGDLSVAALPSHDERMTIAEVESVPSATTNTHAMVTRNFGLCLGRLDFFGYKCSFFLFNAEDFGLLSLGL</sequence>